<feature type="transmembrane region" description="Helical" evidence="1">
    <location>
        <begin position="370"/>
        <end position="392"/>
    </location>
</feature>
<dbReference type="AlphaFoldDB" id="A0A2J6R6R1"/>
<dbReference type="OrthoDB" id="3517272at2759"/>
<feature type="transmembrane region" description="Helical" evidence="1">
    <location>
        <begin position="161"/>
        <end position="181"/>
    </location>
</feature>
<dbReference type="Proteomes" id="UP000235786">
    <property type="component" value="Unassembled WGS sequence"/>
</dbReference>
<sequence>MENLNEQVVRGYINSTHISHLTPYYPLANLPTPWPLLVFSVLISLIIACFNVKAAFNSLSQLTNGVRNHPRSPFSRLRTRIEPQHELESLHRPKINEEPPPYTSINSYDNSDFAIPADDDFVPPANRLESFEAVRPPSVTLPRATASWDTSPRRKALDITFITYSTYRAVVAFTIQLLSIIDKHTPSCAPSNLLLILVSIQILLSNVAFPRSLRLILTIDTLLVALAFTAASYGPLHNTKPSGNYVPLAYSPSNIPWYGQLNITGGICSVYASNCIKQTSHWDQVGCGNYTQIIDYEDTDEDADPTTGFFTPYATKGDLNTSSNPINIVEAVIFVFGTIWLLGTVWQVYEIRYIIWPRSRDRQGPKRNDCANALMGMVTLFGVIGAFVAAWMSIGAHMSQALGYHRSTFLDSFGPEVNTNQTFEVDPDGFNHTFTSQYWGNSTSWSDCFVVENPRSGNGWWSEWVEQNRRRLWRIPAGV</sequence>
<keyword evidence="1" id="KW-1133">Transmembrane helix</keyword>
<evidence type="ECO:0000313" key="2">
    <source>
        <dbReference type="EMBL" id="PMD34194.1"/>
    </source>
</evidence>
<keyword evidence="1" id="KW-0472">Membrane</keyword>
<gene>
    <name evidence="2" type="ORF">L207DRAFT_534548</name>
</gene>
<keyword evidence="1" id="KW-0812">Transmembrane</keyword>
<feature type="transmembrane region" description="Helical" evidence="1">
    <location>
        <begin position="328"/>
        <end position="349"/>
    </location>
</feature>
<proteinExistence type="predicted"/>
<organism evidence="2 3">
    <name type="scientific">Hyaloscypha variabilis (strain UAMH 11265 / GT02V1 / F)</name>
    <name type="common">Meliniomyces variabilis</name>
    <dbReference type="NCBI Taxonomy" id="1149755"/>
    <lineage>
        <taxon>Eukaryota</taxon>
        <taxon>Fungi</taxon>
        <taxon>Dikarya</taxon>
        <taxon>Ascomycota</taxon>
        <taxon>Pezizomycotina</taxon>
        <taxon>Leotiomycetes</taxon>
        <taxon>Helotiales</taxon>
        <taxon>Hyaloscyphaceae</taxon>
        <taxon>Hyaloscypha</taxon>
        <taxon>Hyaloscypha variabilis</taxon>
    </lineage>
</organism>
<accession>A0A2J6R6R1</accession>
<feature type="transmembrane region" description="Helical" evidence="1">
    <location>
        <begin position="34"/>
        <end position="52"/>
    </location>
</feature>
<keyword evidence="3" id="KW-1185">Reference proteome</keyword>
<feature type="transmembrane region" description="Helical" evidence="1">
    <location>
        <begin position="216"/>
        <end position="236"/>
    </location>
</feature>
<name>A0A2J6R6R1_HYAVF</name>
<feature type="transmembrane region" description="Helical" evidence="1">
    <location>
        <begin position="193"/>
        <end position="209"/>
    </location>
</feature>
<reference evidence="2 3" key="1">
    <citation type="submission" date="2016-04" db="EMBL/GenBank/DDBJ databases">
        <title>A degradative enzymes factory behind the ericoid mycorrhizal symbiosis.</title>
        <authorList>
            <consortium name="DOE Joint Genome Institute"/>
            <person name="Martino E."/>
            <person name="Morin E."/>
            <person name="Grelet G."/>
            <person name="Kuo A."/>
            <person name="Kohler A."/>
            <person name="Daghino S."/>
            <person name="Barry K."/>
            <person name="Choi C."/>
            <person name="Cichocki N."/>
            <person name="Clum A."/>
            <person name="Copeland A."/>
            <person name="Hainaut M."/>
            <person name="Haridas S."/>
            <person name="Labutti K."/>
            <person name="Lindquist E."/>
            <person name="Lipzen A."/>
            <person name="Khouja H.-R."/>
            <person name="Murat C."/>
            <person name="Ohm R."/>
            <person name="Olson A."/>
            <person name="Spatafora J."/>
            <person name="Veneault-Fourrey C."/>
            <person name="Henrissat B."/>
            <person name="Grigoriev I."/>
            <person name="Martin F."/>
            <person name="Perotto S."/>
        </authorList>
    </citation>
    <scope>NUCLEOTIDE SEQUENCE [LARGE SCALE GENOMIC DNA]</scope>
    <source>
        <strain evidence="2 3">F</strain>
    </source>
</reference>
<evidence type="ECO:0000313" key="3">
    <source>
        <dbReference type="Proteomes" id="UP000235786"/>
    </source>
</evidence>
<protein>
    <submittedName>
        <fullName evidence="2">Uncharacterized protein</fullName>
    </submittedName>
</protein>
<dbReference type="EMBL" id="KZ613954">
    <property type="protein sequence ID" value="PMD34194.1"/>
    <property type="molecule type" value="Genomic_DNA"/>
</dbReference>
<evidence type="ECO:0000256" key="1">
    <source>
        <dbReference type="SAM" id="Phobius"/>
    </source>
</evidence>